<dbReference type="SUPFAM" id="SSF53474">
    <property type="entry name" value="alpha/beta-Hydrolases"/>
    <property type="match status" value="1"/>
</dbReference>
<reference evidence="2" key="1">
    <citation type="submission" date="2017-01" db="EMBL/GenBank/DDBJ databases">
        <authorList>
            <person name="Varghese N."/>
            <person name="Submissions S."/>
        </authorList>
    </citation>
    <scope>NUCLEOTIDE SEQUENCE [LARGE SCALE GENOMIC DNA]</scope>
    <source>
        <strain evidence="2">DSM 29430</strain>
    </source>
</reference>
<evidence type="ECO:0008006" key="3">
    <source>
        <dbReference type="Google" id="ProtNLM"/>
    </source>
</evidence>
<dbReference type="InterPro" id="IPR001343">
    <property type="entry name" value="Hemolysn_Ca-bd"/>
</dbReference>
<gene>
    <name evidence="1" type="ORF">SAMN05421759_11836</name>
</gene>
<dbReference type="OrthoDB" id="7875393at2"/>
<dbReference type="Proteomes" id="UP000186684">
    <property type="component" value="Unassembled WGS sequence"/>
</dbReference>
<dbReference type="Pfam" id="PF00353">
    <property type="entry name" value="HemolysinCabind"/>
    <property type="match status" value="2"/>
</dbReference>
<dbReference type="PROSITE" id="PS00330">
    <property type="entry name" value="HEMOLYSIN_CALCIUM"/>
    <property type="match status" value="1"/>
</dbReference>
<sequence>MTIAAVPAPDPTTQGAAIEAAMFLNAWIYGDGTLPAEFQGASSNDGGYDDDYDGFIDAATAGSWDLLGADDLPDTYFDAAHGITDGGLYIGQLPGTPDSGAEALVAVTEIDGQTTMVIAIRGADDDSAAFGPPFFAPLTLQFYAQLRPLFQAAADYAADPANGIDAAILSGHSLGGTMADVFSLIDAGLFTDNDVPLTVVSLASAGVAEGVVTLAEFLQGQSLRIPGASVGAEPVLLEPDDFMHIGVTQTADPVRYPEDFSLPVVQPLLPNLHFAPDLVIETPNIEFDAADGSFGAGHSIFLYWPNILALVNDGLYAAYTDQTVIMGVSNYDSQPTFTDMPVVNGYVPQYAGFTIDDRGVGALRGTQEADFILGLDGRDWLLGRYGDDLMSGGADNDLLLGGAGDDSLDGGTGIDIVLGGDGADLLRSLGDGDLLIGGDDADVFQFTALETGAAIRDFETDLDAIDLSLLGLTESDVSWSDVQGGVAVDADGTIIFLSGLSSADLDYDDFILEPEIATLV</sequence>
<dbReference type="Gene3D" id="3.40.50.1820">
    <property type="entry name" value="alpha/beta hydrolase"/>
    <property type="match status" value="1"/>
</dbReference>
<keyword evidence="2" id="KW-1185">Reference proteome</keyword>
<evidence type="ECO:0000313" key="1">
    <source>
        <dbReference type="EMBL" id="SIT12494.1"/>
    </source>
</evidence>
<dbReference type="GO" id="GO:0005509">
    <property type="term" value="F:calcium ion binding"/>
    <property type="evidence" value="ECO:0007669"/>
    <property type="project" value="InterPro"/>
</dbReference>
<dbReference type="InterPro" id="IPR011049">
    <property type="entry name" value="Serralysin-like_metalloprot_C"/>
</dbReference>
<dbReference type="InterPro" id="IPR029058">
    <property type="entry name" value="AB_hydrolase_fold"/>
</dbReference>
<dbReference type="Gene3D" id="2.150.10.10">
    <property type="entry name" value="Serralysin-like metalloprotease, C-terminal"/>
    <property type="match status" value="1"/>
</dbReference>
<dbReference type="EMBL" id="FTOQ01000018">
    <property type="protein sequence ID" value="SIT12494.1"/>
    <property type="molecule type" value="Genomic_DNA"/>
</dbReference>
<accession>A0A1N7PPB3</accession>
<protein>
    <recommendedName>
        <fullName evidence="3">Hemolysin-type calcium-binding repeat-containing protein</fullName>
    </recommendedName>
</protein>
<dbReference type="InterPro" id="IPR018511">
    <property type="entry name" value="Hemolysin-typ_Ca-bd_CS"/>
</dbReference>
<proteinExistence type="predicted"/>
<evidence type="ECO:0000313" key="2">
    <source>
        <dbReference type="Proteomes" id="UP000186684"/>
    </source>
</evidence>
<dbReference type="STRING" id="633194.SAMN05421759_11836"/>
<dbReference type="RefSeq" id="WP_076450462.1">
    <property type="nucleotide sequence ID" value="NZ_FTOQ01000018.1"/>
</dbReference>
<organism evidence="1 2">
    <name type="scientific">Roseivivax lentus</name>
    <dbReference type="NCBI Taxonomy" id="633194"/>
    <lineage>
        <taxon>Bacteria</taxon>
        <taxon>Pseudomonadati</taxon>
        <taxon>Pseudomonadota</taxon>
        <taxon>Alphaproteobacteria</taxon>
        <taxon>Rhodobacterales</taxon>
        <taxon>Roseobacteraceae</taxon>
        <taxon>Roseivivax</taxon>
    </lineage>
</organism>
<name>A0A1N7PPB3_9RHOB</name>
<dbReference type="AlphaFoldDB" id="A0A1N7PPB3"/>
<dbReference type="PRINTS" id="PR00313">
    <property type="entry name" value="CABNDNGRPT"/>
</dbReference>
<dbReference type="SUPFAM" id="SSF51120">
    <property type="entry name" value="beta-Roll"/>
    <property type="match status" value="1"/>
</dbReference>